<feature type="transmembrane region" description="Helical" evidence="2">
    <location>
        <begin position="107"/>
        <end position="133"/>
    </location>
</feature>
<sequence>MAAPSSVIQLVPASAAFVDNRVTTLGSWVLAGFLDAIFMGVVMCQVTTFFRSRRSQEGVQRHYRWLVVFVTFLSILKTSQAIAIIWVQNVEDFMNPDVARTLVAAAWWQVSAPLMTGITGVTVQSFFAFRFYLLSRNIWFCIPILCSMLLGFAGVCLSLNAIIIGNADAKVMWLLVHLVCAFSTDFMITLGTLYTLRKRNNGGLDSTSSLINRLLRLVFESAIPPTVIAAIDLIMTQTLGLRHLLWHLLLNFALAKLYVVSLLYTLNSINEYRETQVLSQERMASSGSRGNIRTARPTKLGDMELGSVRPVNKDQVYVQTQIITHVSPSQGSIEEHQSANDVKSSGWQPGWDK</sequence>
<dbReference type="Pfam" id="PF20152">
    <property type="entry name" value="DUF6534"/>
    <property type="match status" value="1"/>
</dbReference>
<evidence type="ECO:0000256" key="2">
    <source>
        <dbReference type="SAM" id="Phobius"/>
    </source>
</evidence>
<comment type="caution">
    <text evidence="4">The sequence shown here is derived from an EMBL/GenBank/DDBJ whole genome shotgun (WGS) entry which is preliminary data.</text>
</comment>
<keyword evidence="2" id="KW-0472">Membrane</keyword>
<reference evidence="4" key="1">
    <citation type="submission" date="2023-03" db="EMBL/GenBank/DDBJ databases">
        <title>Massive genome expansion in bonnet fungi (Mycena s.s.) driven by repeated elements and novel gene families across ecological guilds.</title>
        <authorList>
            <consortium name="Lawrence Berkeley National Laboratory"/>
            <person name="Harder C.B."/>
            <person name="Miyauchi S."/>
            <person name="Viragh M."/>
            <person name="Kuo A."/>
            <person name="Thoen E."/>
            <person name="Andreopoulos B."/>
            <person name="Lu D."/>
            <person name="Skrede I."/>
            <person name="Drula E."/>
            <person name="Henrissat B."/>
            <person name="Morin E."/>
            <person name="Kohler A."/>
            <person name="Barry K."/>
            <person name="LaButti K."/>
            <person name="Morin E."/>
            <person name="Salamov A."/>
            <person name="Lipzen A."/>
            <person name="Mereny Z."/>
            <person name="Hegedus B."/>
            <person name="Baldrian P."/>
            <person name="Stursova M."/>
            <person name="Weitz H."/>
            <person name="Taylor A."/>
            <person name="Grigoriev I.V."/>
            <person name="Nagy L.G."/>
            <person name="Martin F."/>
            <person name="Kauserud H."/>
        </authorList>
    </citation>
    <scope>NUCLEOTIDE SEQUENCE</scope>
    <source>
        <strain evidence="4">CBHHK188m</strain>
    </source>
</reference>
<dbReference type="InterPro" id="IPR045339">
    <property type="entry name" value="DUF6534"/>
</dbReference>
<evidence type="ECO:0000256" key="1">
    <source>
        <dbReference type="SAM" id="MobiDB-lite"/>
    </source>
</evidence>
<dbReference type="Proteomes" id="UP001215280">
    <property type="component" value="Unassembled WGS sequence"/>
</dbReference>
<feature type="transmembrane region" description="Helical" evidence="2">
    <location>
        <begin position="244"/>
        <end position="266"/>
    </location>
</feature>
<evidence type="ECO:0000313" key="5">
    <source>
        <dbReference type="Proteomes" id="UP001215280"/>
    </source>
</evidence>
<protein>
    <recommendedName>
        <fullName evidence="3">DUF6534 domain-containing protein</fullName>
    </recommendedName>
</protein>
<keyword evidence="2" id="KW-1133">Transmembrane helix</keyword>
<keyword evidence="2" id="KW-0812">Transmembrane</keyword>
<accession>A0AAD7NZY8</accession>
<feature type="transmembrane region" description="Helical" evidence="2">
    <location>
        <begin position="25"/>
        <end position="44"/>
    </location>
</feature>
<feature type="transmembrane region" description="Helical" evidence="2">
    <location>
        <begin position="65"/>
        <end position="87"/>
    </location>
</feature>
<name>A0AAD7NZY8_9AGAR</name>
<proteinExistence type="predicted"/>
<dbReference type="PANTHER" id="PTHR40465:SF1">
    <property type="entry name" value="DUF6534 DOMAIN-CONTAINING PROTEIN"/>
    <property type="match status" value="1"/>
</dbReference>
<dbReference type="PANTHER" id="PTHR40465">
    <property type="entry name" value="CHROMOSOME 1, WHOLE GENOME SHOTGUN SEQUENCE"/>
    <property type="match status" value="1"/>
</dbReference>
<feature type="transmembrane region" description="Helical" evidence="2">
    <location>
        <begin position="171"/>
        <end position="196"/>
    </location>
</feature>
<dbReference type="AlphaFoldDB" id="A0AAD7NZY8"/>
<dbReference type="EMBL" id="JARJLG010000004">
    <property type="protein sequence ID" value="KAJ7781946.1"/>
    <property type="molecule type" value="Genomic_DNA"/>
</dbReference>
<evidence type="ECO:0000313" key="4">
    <source>
        <dbReference type="EMBL" id="KAJ7781946.1"/>
    </source>
</evidence>
<feature type="transmembrane region" description="Helical" evidence="2">
    <location>
        <begin position="140"/>
        <end position="165"/>
    </location>
</feature>
<feature type="region of interest" description="Disordered" evidence="1">
    <location>
        <begin position="328"/>
        <end position="353"/>
    </location>
</feature>
<gene>
    <name evidence="4" type="ORF">DFH07DRAFT_792060</name>
</gene>
<feature type="transmembrane region" description="Helical" evidence="2">
    <location>
        <begin position="217"/>
        <end position="238"/>
    </location>
</feature>
<organism evidence="4 5">
    <name type="scientific">Mycena maculata</name>
    <dbReference type="NCBI Taxonomy" id="230809"/>
    <lineage>
        <taxon>Eukaryota</taxon>
        <taxon>Fungi</taxon>
        <taxon>Dikarya</taxon>
        <taxon>Basidiomycota</taxon>
        <taxon>Agaricomycotina</taxon>
        <taxon>Agaricomycetes</taxon>
        <taxon>Agaricomycetidae</taxon>
        <taxon>Agaricales</taxon>
        <taxon>Marasmiineae</taxon>
        <taxon>Mycenaceae</taxon>
        <taxon>Mycena</taxon>
    </lineage>
</organism>
<evidence type="ECO:0000259" key="3">
    <source>
        <dbReference type="Pfam" id="PF20152"/>
    </source>
</evidence>
<keyword evidence="5" id="KW-1185">Reference proteome</keyword>
<feature type="domain" description="DUF6534" evidence="3">
    <location>
        <begin position="182"/>
        <end position="268"/>
    </location>
</feature>